<organism evidence="2 3">
    <name type="scientific">Ascobolus immersus RN42</name>
    <dbReference type="NCBI Taxonomy" id="1160509"/>
    <lineage>
        <taxon>Eukaryota</taxon>
        <taxon>Fungi</taxon>
        <taxon>Dikarya</taxon>
        <taxon>Ascomycota</taxon>
        <taxon>Pezizomycotina</taxon>
        <taxon>Pezizomycetes</taxon>
        <taxon>Pezizales</taxon>
        <taxon>Ascobolaceae</taxon>
        <taxon>Ascobolus</taxon>
    </lineage>
</organism>
<dbReference type="AlphaFoldDB" id="A0A3N4I4K2"/>
<proteinExistence type="predicted"/>
<dbReference type="Gene3D" id="3.40.140.10">
    <property type="entry name" value="Cytidine Deaminase, domain 2"/>
    <property type="match status" value="1"/>
</dbReference>
<evidence type="ECO:0000313" key="3">
    <source>
        <dbReference type="Proteomes" id="UP000275078"/>
    </source>
</evidence>
<evidence type="ECO:0000313" key="2">
    <source>
        <dbReference type="EMBL" id="RPA79020.1"/>
    </source>
</evidence>
<keyword evidence="3" id="KW-1185">Reference proteome</keyword>
<accession>A0A3N4I4K2</accession>
<dbReference type="InterPro" id="IPR016193">
    <property type="entry name" value="Cytidine_deaminase-like"/>
</dbReference>
<reference evidence="2 3" key="1">
    <citation type="journal article" date="2018" name="Nat. Ecol. Evol.">
        <title>Pezizomycetes genomes reveal the molecular basis of ectomycorrhizal truffle lifestyle.</title>
        <authorList>
            <person name="Murat C."/>
            <person name="Payen T."/>
            <person name="Noel B."/>
            <person name="Kuo A."/>
            <person name="Morin E."/>
            <person name="Chen J."/>
            <person name="Kohler A."/>
            <person name="Krizsan K."/>
            <person name="Balestrini R."/>
            <person name="Da Silva C."/>
            <person name="Montanini B."/>
            <person name="Hainaut M."/>
            <person name="Levati E."/>
            <person name="Barry K.W."/>
            <person name="Belfiori B."/>
            <person name="Cichocki N."/>
            <person name="Clum A."/>
            <person name="Dockter R.B."/>
            <person name="Fauchery L."/>
            <person name="Guy J."/>
            <person name="Iotti M."/>
            <person name="Le Tacon F."/>
            <person name="Lindquist E.A."/>
            <person name="Lipzen A."/>
            <person name="Malagnac F."/>
            <person name="Mello A."/>
            <person name="Molinier V."/>
            <person name="Miyauchi S."/>
            <person name="Poulain J."/>
            <person name="Riccioni C."/>
            <person name="Rubini A."/>
            <person name="Sitrit Y."/>
            <person name="Splivallo R."/>
            <person name="Traeger S."/>
            <person name="Wang M."/>
            <person name="Zifcakova L."/>
            <person name="Wipf D."/>
            <person name="Zambonelli A."/>
            <person name="Paolocci F."/>
            <person name="Nowrousian M."/>
            <person name="Ottonello S."/>
            <person name="Baldrian P."/>
            <person name="Spatafora J.W."/>
            <person name="Henrissat B."/>
            <person name="Nagy L.G."/>
            <person name="Aury J.M."/>
            <person name="Wincker P."/>
            <person name="Grigoriev I.V."/>
            <person name="Bonfante P."/>
            <person name="Martin F.M."/>
        </authorList>
    </citation>
    <scope>NUCLEOTIDE SEQUENCE [LARGE SCALE GENOMIC DNA]</scope>
    <source>
        <strain evidence="2 3">RN42</strain>
    </source>
</reference>
<evidence type="ECO:0008006" key="4">
    <source>
        <dbReference type="Google" id="ProtNLM"/>
    </source>
</evidence>
<feature type="compositionally biased region" description="Low complexity" evidence="1">
    <location>
        <begin position="583"/>
        <end position="598"/>
    </location>
</feature>
<feature type="compositionally biased region" description="Low complexity" evidence="1">
    <location>
        <begin position="138"/>
        <end position="156"/>
    </location>
</feature>
<dbReference type="SUPFAM" id="SSF53927">
    <property type="entry name" value="Cytidine deaminase-like"/>
    <property type="match status" value="1"/>
</dbReference>
<feature type="region of interest" description="Disordered" evidence="1">
    <location>
        <begin position="133"/>
        <end position="160"/>
    </location>
</feature>
<name>A0A3N4I4K2_ASCIM</name>
<feature type="region of interest" description="Disordered" evidence="1">
    <location>
        <begin position="578"/>
        <end position="623"/>
    </location>
</feature>
<dbReference type="EMBL" id="ML119704">
    <property type="protein sequence ID" value="RPA79020.1"/>
    <property type="molecule type" value="Genomic_DNA"/>
</dbReference>
<dbReference type="STRING" id="1160509.A0A3N4I4K2"/>
<protein>
    <recommendedName>
        <fullName evidence="4">CMP/dCMP-type deaminase domain-containing protein</fullName>
    </recommendedName>
</protein>
<gene>
    <name evidence="2" type="ORF">BJ508DRAFT_150198</name>
</gene>
<feature type="compositionally biased region" description="Polar residues" evidence="1">
    <location>
        <begin position="459"/>
        <end position="472"/>
    </location>
</feature>
<dbReference type="GO" id="GO:0006139">
    <property type="term" value="P:nucleobase-containing compound metabolic process"/>
    <property type="evidence" value="ECO:0007669"/>
    <property type="project" value="UniProtKB-ARBA"/>
</dbReference>
<dbReference type="OrthoDB" id="3180714at2759"/>
<dbReference type="Proteomes" id="UP000275078">
    <property type="component" value="Unassembled WGS sequence"/>
</dbReference>
<feature type="region of interest" description="Disordered" evidence="1">
    <location>
        <begin position="459"/>
        <end position="482"/>
    </location>
</feature>
<evidence type="ECO:0000256" key="1">
    <source>
        <dbReference type="SAM" id="MobiDB-lite"/>
    </source>
</evidence>
<sequence>MATGVTPPTEPLLDPSIFRIHKLLSSSNKRAISALSSGQAMASTFVPKYVTEDKNHALIPLRTLREIQAVTETIDVFIGEVKARDVGTVIALLKPLHSKDKSGNTATQTPLQHLRRVVKREFLPEHLHELFPESVPMSRNPSSSSINSGTSTTSSRSSRKKQNADEIVYMMFLPYEEKRYCEILAQLKETIGQYTDIIATTQAPKHPPTSLILAKEFSEMYWPTIYKRGNSFGPHPAIYERHAQGITKTVDGHMRMCQKIADEGPDGRAAVIVDPATGDIVAVASGGEGLLSHAIMRAVRFVAERRRAEAGQTGKEIQPMNDSERTFNELPPDGPVLSPEEEAAAQKAYEDAQMTYGDPECLRETFNDDGVLDEPIPIPSRAEAKKANGNGATRQPKKRGIKIIPEAEDTVPEHPPITQDYVEVNEENIIEEVLPTAGKEILQKLESLDLSNASDLVPEVSQTTAGDEQQPTDADGKPQTILPAQPPPAPYLCHGLRVYINHEPCVMCSMAMIHSRVEAVIFKKDLQGCRDGMVGHIRAEDGCYGLWWREELNWRFFAFTYEEHDAEKEAVEAAKLAQKNEAEEAAANAADKAESSANTSNGTAPAPAPKDGISPNITPATKL</sequence>
<dbReference type="GO" id="GO:0003824">
    <property type="term" value="F:catalytic activity"/>
    <property type="evidence" value="ECO:0007669"/>
    <property type="project" value="InterPro"/>
</dbReference>